<evidence type="ECO:0000256" key="9">
    <source>
        <dbReference type="ARBA" id="ARBA00022960"/>
    </source>
</evidence>
<evidence type="ECO:0000256" key="8">
    <source>
        <dbReference type="ARBA" id="ARBA00022840"/>
    </source>
</evidence>
<evidence type="ECO:0000313" key="17">
    <source>
        <dbReference type="EMBL" id="EPR34629.1"/>
    </source>
</evidence>
<dbReference type="PANTHER" id="PTHR23132">
    <property type="entry name" value="D-ALANINE--D-ALANINE LIGASE"/>
    <property type="match status" value="1"/>
</dbReference>
<keyword evidence="6 13" id="KW-0436">Ligase</keyword>
<dbReference type="SUPFAM" id="SSF56059">
    <property type="entry name" value="Glutathione synthetase ATP-binding domain-like"/>
    <property type="match status" value="1"/>
</dbReference>
<keyword evidence="18" id="KW-1185">Reference proteome</keyword>
<dbReference type="AlphaFoldDB" id="S7UL91"/>
<dbReference type="UniPathway" id="UPA00219"/>
<dbReference type="SUPFAM" id="SSF52440">
    <property type="entry name" value="PreATP-grasp domain"/>
    <property type="match status" value="1"/>
</dbReference>
<sequence>MRILLIAGGWSGERAVSLSGAAQIERALTGLGHTVTPFDPLPGFDGLITAARDHDFAFLNLHGAPGEDGLIQAMLDAADVPYQGSGPEASFLALHKAAAKQIFRLRGIPTPEWTFLPVPPGPDWECDLRFPLFVKPNDGGSSLDMRRAATHEELREALSPIFASGKQPLVEEAAPGFEMTCAVLGDEALPTILIRPKLCCDFFDYRSKYEQDGAEEICPAPVDDALSARVRELALRAHVALGCEGYSRSDFIVTDDGPVLLEVNTLPGMTPTSLVPRSAAAAGISFQDLAARLIDLGLARCARRRACAPEPLAWDEA</sequence>
<dbReference type="GO" id="GO:0005524">
    <property type="term" value="F:ATP binding"/>
    <property type="evidence" value="ECO:0007669"/>
    <property type="project" value="UniProtKB-UniRule"/>
</dbReference>
<comment type="catalytic activity">
    <reaction evidence="12 13">
        <text>2 D-alanine + ATP = D-alanyl-D-alanine + ADP + phosphate + H(+)</text>
        <dbReference type="Rhea" id="RHEA:11224"/>
        <dbReference type="ChEBI" id="CHEBI:15378"/>
        <dbReference type="ChEBI" id="CHEBI:30616"/>
        <dbReference type="ChEBI" id="CHEBI:43474"/>
        <dbReference type="ChEBI" id="CHEBI:57416"/>
        <dbReference type="ChEBI" id="CHEBI:57822"/>
        <dbReference type="ChEBI" id="CHEBI:456216"/>
        <dbReference type="EC" id="6.3.2.4"/>
    </reaction>
</comment>
<evidence type="ECO:0000256" key="5">
    <source>
        <dbReference type="ARBA" id="ARBA00022490"/>
    </source>
</evidence>
<dbReference type="Proteomes" id="UP000014975">
    <property type="component" value="Unassembled WGS sequence"/>
</dbReference>
<proteinExistence type="inferred from homology"/>
<comment type="cofactor">
    <cofactor evidence="1">
        <name>Mn(2+)</name>
        <dbReference type="ChEBI" id="CHEBI:29035"/>
    </cofactor>
</comment>
<comment type="subcellular location">
    <subcellularLocation>
        <location evidence="2 13">Cytoplasm</location>
    </subcellularLocation>
</comment>
<dbReference type="PROSITE" id="PS50975">
    <property type="entry name" value="ATP_GRASP"/>
    <property type="match status" value="1"/>
</dbReference>
<dbReference type="Pfam" id="PF07478">
    <property type="entry name" value="Dala_Dala_lig_C"/>
    <property type="match status" value="1"/>
</dbReference>
<feature type="domain" description="ATP-grasp" evidence="16">
    <location>
        <begin position="100"/>
        <end position="295"/>
    </location>
</feature>
<dbReference type="EC" id="6.3.2.4" evidence="4 13"/>
<evidence type="ECO:0000256" key="11">
    <source>
        <dbReference type="ARBA" id="ARBA00023316"/>
    </source>
</evidence>
<keyword evidence="9 13" id="KW-0133">Cell shape</keyword>
<evidence type="ECO:0000256" key="7">
    <source>
        <dbReference type="ARBA" id="ARBA00022741"/>
    </source>
</evidence>
<dbReference type="GO" id="GO:0008716">
    <property type="term" value="F:D-alanine-D-alanine ligase activity"/>
    <property type="evidence" value="ECO:0007669"/>
    <property type="project" value="UniProtKB-UniRule"/>
</dbReference>
<dbReference type="HAMAP" id="MF_00047">
    <property type="entry name" value="Dala_Dala_lig"/>
    <property type="match status" value="1"/>
</dbReference>
<dbReference type="STRING" id="1121439.dsat_2671"/>
<evidence type="ECO:0000313" key="18">
    <source>
        <dbReference type="Proteomes" id="UP000014975"/>
    </source>
</evidence>
<reference evidence="17 18" key="1">
    <citation type="journal article" date="2013" name="Genome Announc.">
        <title>Draft genome sequences for three mercury-methylating, sulfate-reducing bacteria.</title>
        <authorList>
            <person name="Brown S.D."/>
            <person name="Hurt R.A.Jr."/>
            <person name="Gilmour C.C."/>
            <person name="Elias D.A."/>
        </authorList>
    </citation>
    <scope>NUCLEOTIDE SEQUENCE [LARGE SCALE GENOMIC DNA]</scope>
    <source>
        <strain evidence="17 18">DSM 16529</strain>
    </source>
</reference>
<feature type="binding site" evidence="14">
    <location>
        <position position="262"/>
    </location>
    <ligand>
        <name>Mg(2+)</name>
        <dbReference type="ChEBI" id="CHEBI:18420"/>
        <label>2</label>
    </ligand>
</feature>
<feature type="binding site" evidence="14">
    <location>
        <position position="262"/>
    </location>
    <ligand>
        <name>Mg(2+)</name>
        <dbReference type="ChEBI" id="CHEBI:18420"/>
        <label>1</label>
    </ligand>
</feature>
<feature type="binding site" evidence="14">
    <location>
        <position position="250"/>
    </location>
    <ligand>
        <name>Mg(2+)</name>
        <dbReference type="ChEBI" id="CHEBI:18420"/>
        <label>1</label>
    </ligand>
</feature>
<dbReference type="eggNOG" id="COG1181">
    <property type="taxonomic scope" value="Bacteria"/>
</dbReference>
<evidence type="ECO:0000256" key="15">
    <source>
        <dbReference type="PROSITE-ProRule" id="PRU00409"/>
    </source>
</evidence>
<dbReference type="InterPro" id="IPR013815">
    <property type="entry name" value="ATP_grasp_subdomain_1"/>
</dbReference>
<keyword evidence="14" id="KW-0460">Magnesium</keyword>
<dbReference type="OrthoDB" id="9813261at2"/>
<dbReference type="Gene3D" id="3.30.470.20">
    <property type="entry name" value="ATP-grasp fold, B domain"/>
    <property type="match status" value="1"/>
</dbReference>
<keyword evidence="10 13" id="KW-0573">Peptidoglycan synthesis</keyword>
<evidence type="ECO:0000256" key="10">
    <source>
        <dbReference type="ARBA" id="ARBA00022984"/>
    </source>
</evidence>
<dbReference type="GO" id="GO:0005737">
    <property type="term" value="C:cytoplasm"/>
    <property type="evidence" value="ECO:0007669"/>
    <property type="project" value="UniProtKB-SubCell"/>
</dbReference>
<dbReference type="InterPro" id="IPR011761">
    <property type="entry name" value="ATP-grasp"/>
</dbReference>
<dbReference type="PATRIC" id="fig|1121439.3.peg.1075"/>
<dbReference type="GO" id="GO:0009252">
    <property type="term" value="P:peptidoglycan biosynthetic process"/>
    <property type="evidence" value="ECO:0007669"/>
    <property type="project" value="UniProtKB-UniRule"/>
</dbReference>
<dbReference type="PIRSF" id="PIRSF039102">
    <property type="entry name" value="Ddl/VanB"/>
    <property type="match status" value="1"/>
</dbReference>
<comment type="cofactor">
    <cofactor evidence="14">
        <name>Mg(2+)</name>
        <dbReference type="ChEBI" id="CHEBI:18420"/>
    </cofactor>
    <cofactor evidence="14">
        <name>Mn(2+)</name>
        <dbReference type="ChEBI" id="CHEBI:29035"/>
    </cofactor>
    <text evidence="14">Binds 2 magnesium or manganese ions per subunit.</text>
</comment>
<dbReference type="EMBL" id="ATHI01000007">
    <property type="protein sequence ID" value="EPR34629.1"/>
    <property type="molecule type" value="Genomic_DNA"/>
</dbReference>
<comment type="similarity">
    <text evidence="3 13">Belongs to the D-alanine--D-alanine ligase family.</text>
</comment>
<dbReference type="GO" id="GO:0046872">
    <property type="term" value="F:metal ion binding"/>
    <property type="evidence" value="ECO:0007669"/>
    <property type="project" value="UniProtKB-KW"/>
</dbReference>
<keyword evidence="5 13" id="KW-0963">Cytoplasm</keyword>
<dbReference type="GO" id="GO:0008360">
    <property type="term" value="P:regulation of cell shape"/>
    <property type="evidence" value="ECO:0007669"/>
    <property type="project" value="UniProtKB-KW"/>
</dbReference>
<dbReference type="InterPro" id="IPR000291">
    <property type="entry name" value="D-Ala_lig_Van_CS"/>
</dbReference>
<dbReference type="InterPro" id="IPR011095">
    <property type="entry name" value="Dala_Dala_lig_C"/>
</dbReference>
<comment type="pathway">
    <text evidence="13">Cell wall biogenesis; peptidoglycan biosynthesis.</text>
</comment>
<keyword evidence="11 13" id="KW-0961">Cell wall biogenesis/degradation</keyword>
<name>S7UL91_9BACT</name>
<evidence type="ECO:0000256" key="2">
    <source>
        <dbReference type="ARBA" id="ARBA00004496"/>
    </source>
</evidence>
<keyword evidence="14" id="KW-0479">Metal-binding</keyword>
<comment type="function">
    <text evidence="13">Cell wall formation.</text>
</comment>
<evidence type="ECO:0000256" key="1">
    <source>
        <dbReference type="ARBA" id="ARBA00001936"/>
    </source>
</evidence>
<dbReference type="GO" id="GO:0071555">
    <property type="term" value="P:cell wall organization"/>
    <property type="evidence" value="ECO:0007669"/>
    <property type="project" value="UniProtKB-KW"/>
</dbReference>
<dbReference type="Gene3D" id="3.40.50.20">
    <property type="match status" value="1"/>
</dbReference>
<keyword evidence="8 15" id="KW-0067">ATP-binding</keyword>
<dbReference type="InterPro" id="IPR005905">
    <property type="entry name" value="D_ala_D_ala"/>
</dbReference>
<evidence type="ECO:0000256" key="14">
    <source>
        <dbReference type="PIRSR" id="PIRSR039102-3"/>
    </source>
</evidence>
<dbReference type="PANTHER" id="PTHR23132:SF23">
    <property type="entry name" value="D-ALANINE--D-ALANINE LIGASE B"/>
    <property type="match status" value="1"/>
</dbReference>
<protein>
    <recommendedName>
        <fullName evidence="4 13">D-alanine--D-alanine ligase</fullName>
        <ecNumber evidence="4 13">6.3.2.4</ecNumber>
    </recommendedName>
    <alternativeName>
        <fullName evidence="13">D-Ala-D-Ala ligase</fullName>
    </alternativeName>
    <alternativeName>
        <fullName evidence="13">D-alanylalanine synthetase</fullName>
    </alternativeName>
</protein>
<gene>
    <name evidence="13" type="primary">ddl</name>
    <name evidence="17" type="ORF">dsat_2671</name>
</gene>
<keyword evidence="7 15" id="KW-0547">Nucleotide-binding</keyword>
<evidence type="ECO:0000256" key="4">
    <source>
        <dbReference type="ARBA" id="ARBA00012216"/>
    </source>
</evidence>
<accession>S7UL91</accession>
<evidence type="ECO:0000256" key="3">
    <source>
        <dbReference type="ARBA" id="ARBA00010871"/>
    </source>
</evidence>
<dbReference type="Gene3D" id="3.30.1490.20">
    <property type="entry name" value="ATP-grasp fold, A domain"/>
    <property type="match status" value="1"/>
</dbReference>
<dbReference type="RefSeq" id="WP_020886556.1">
    <property type="nucleotide sequence ID" value="NZ_ATHI01000007.1"/>
</dbReference>
<organism evidence="17 18">
    <name type="scientific">Alkalidesulfovibrio alkalitolerans DSM 16529</name>
    <dbReference type="NCBI Taxonomy" id="1121439"/>
    <lineage>
        <taxon>Bacteria</taxon>
        <taxon>Pseudomonadati</taxon>
        <taxon>Thermodesulfobacteriota</taxon>
        <taxon>Desulfovibrionia</taxon>
        <taxon>Desulfovibrionales</taxon>
        <taxon>Desulfovibrionaceae</taxon>
        <taxon>Alkalidesulfovibrio</taxon>
    </lineage>
</organism>
<dbReference type="InterPro" id="IPR016185">
    <property type="entry name" value="PreATP-grasp_dom_sf"/>
</dbReference>
<dbReference type="PROSITE" id="PS00843">
    <property type="entry name" value="DALA_DALA_LIGASE_1"/>
    <property type="match status" value="1"/>
</dbReference>
<evidence type="ECO:0000256" key="13">
    <source>
        <dbReference type="HAMAP-Rule" id="MF_00047"/>
    </source>
</evidence>
<comment type="caution">
    <text evidence="17">The sequence shown here is derived from an EMBL/GenBank/DDBJ whole genome shotgun (WGS) entry which is preliminary data.</text>
</comment>
<keyword evidence="14" id="KW-0464">Manganese</keyword>
<dbReference type="NCBIfam" id="NF002378">
    <property type="entry name" value="PRK01372.1"/>
    <property type="match status" value="1"/>
</dbReference>
<dbReference type="PROSITE" id="PS00844">
    <property type="entry name" value="DALA_DALA_LIGASE_2"/>
    <property type="match status" value="1"/>
</dbReference>
<evidence type="ECO:0000259" key="16">
    <source>
        <dbReference type="PROSITE" id="PS50975"/>
    </source>
</evidence>
<feature type="binding site" evidence="14">
    <location>
        <position position="264"/>
    </location>
    <ligand>
        <name>Mg(2+)</name>
        <dbReference type="ChEBI" id="CHEBI:18420"/>
        <label>2</label>
    </ligand>
</feature>
<evidence type="ECO:0000256" key="12">
    <source>
        <dbReference type="ARBA" id="ARBA00047614"/>
    </source>
</evidence>
<evidence type="ECO:0000256" key="6">
    <source>
        <dbReference type="ARBA" id="ARBA00022598"/>
    </source>
</evidence>